<proteinExistence type="predicted"/>
<dbReference type="EMBL" id="JRKL02001997">
    <property type="protein sequence ID" value="KAF3960978.1"/>
    <property type="molecule type" value="Genomic_DNA"/>
</dbReference>
<dbReference type="Proteomes" id="UP000737018">
    <property type="component" value="Unassembled WGS sequence"/>
</dbReference>
<comment type="caution">
    <text evidence="2">The sequence shown here is derived from an EMBL/GenBank/DDBJ whole genome shotgun (WGS) entry which is preliminary data.</text>
</comment>
<reference evidence="2" key="1">
    <citation type="submission" date="2020-03" db="EMBL/GenBank/DDBJ databases">
        <title>Castanea mollissima Vanexum genome sequencing.</title>
        <authorList>
            <person name="Staton M."/>
        </authorList>
    </citation>
    <scope>NUCLEOTIDE SEQUENCE</scope>
    <source>
        <tissue evidence="2">Leaf</tissue>
    </source>
</reference>
<evidence type="ECO:0000256" key="1">
    <source>
        <dbReference type="SAM" id="MobiDB-lite"/>
    </source>
</evidence>
<sequence length="132" mass="15404">MAVVALILFEGVNDAKRENVKAMYGYVVVPIWVWVCDCFDLFQFEYGNCGPEPGGGDNRRDRFRREHPALSDSAPQRLNQVWNHRRHSASSSRCSFSRQEMLKERLKCHTDVPDIWNLLSVSPFQRKFNLKE</sequence>
<accession>A0A8J4QYH5</accession>
<protein>
    <submittedName>
        <fullName evidence="2">Uncharacterized protein</fullName>
    </submittedName>
</protein>
<dbReference type="AlphaFoldDB" id="A0A8J4QYH5"/>
<name>A0A8J4QYH5_9ROSI</name>
<organism evidence="2 3">
    <name type="scientific">Castanea mollissima</name>
    <name type="common">Chinese chestnut</name>
    <dbReference type="NCBI Taxonomy" id="60419"/>
    <lineage>
        <taxon>Eukaryota</taxon>
        <taxon>Viridiplantae</taxon>
        <taxon>Streptophyta</taxon>
        <taxon>Embryophyta</taxon>
        <taxon>Tracheophyta</taxon>
        <taxon>Spermatophyta</taxon>
        <taxon>Magnoliopsida</taxon>
        <taxon>eudicotyledons</taxon>
        <taxon>Gunneridae</taxon>
        <taxon>Pentapetalae</taxon>
        <taxon>rosids</taxon>
        <taxon>fabids</taxon>
        <taxon>Fagales</taxon>
        <taxon>Fagaceae</taxon>
        <taxon>Castanea</taxon>
    </lineage>
</organism>
<keyword evidence="3" id="KW-1185">Reference proteome</keyword>
<gene>
    <name evidence="2" type="ORF">CMV_014354</name>
</gene>
<evidence type="ECO:0000313" key="3">
    <source>
        <dbReference type="Proteomes" id="UP000737018"/>
    </source>
</evidence>
<feature type="compositionally biased region" description="Basic and acidic residues" evidence="1">
    <location>
        <begin position="57"/>
        <end position="69"/>
    </location>
</feature>
<evidence type="ECO:0000313" key="2">
    <source>
        <dbReference type="EMBL" id="KAF3960978.1"/>
    </source>
</evidence>
<feature type="region of interest" description="Disordered" evidence="1">
    <location>
        <begin position="50"/>
        <end position="71"/>
    </location>
</feature>